<protein>
    <submittedName>
        <fullName evidence="2">Uncharacterized protein</fullName>
    </submittedName>
</protein>
<feature type="region of interest" description="Disordered" evidence="1">
    <location>
        <begin position="1"/>
        <end position="125"/>
    </location>
</feature>
<feature type="compositionally biased region" description="Polar residues" evidence="1">
    <location>
        <begin position="1"/>
        <end position="12"/>
    </location>
</feature>
<comment type="caution">
    <text evidence="2">The sequence shown here is derived from an EMBL/GenBank/DDBJ whole genome shotgun (WGS) entry which is preliminary data.</text>
</comment>
<evidence type="ECO:0000256" key="1">
    <source>
        <dbReference type="SAM" id="MobiDB-lite"/>
    </source>
</evidence>
<gene>
    <name evidence="2" type="ORF">MSAN_02082700</name>
</gene>
<dbReference type="EMBL" id="JACAZH010000028">
    <property type="protein sequence ID" value="KAF7340973.1"/>
    <property type="molecule type" value="Genomic_DNA"/>
</dbReference>
<sequence>MSQQLSTNSSVEIANDHAKTNWNWKELDRVLSQSPEKSRGGPEVENSPLTPSKEGPGLINPRTPETPRPPRGRVTTSRISRTNLDEENDESPQSERLNFTKESEGQRPNANANDGRANGDEVEPNQQKAVGLGLNNQTTTALVAEKPEEAERAAEAAKKRKEEIAVGPSVEHISQNQTQLPAHIRQKLMELQGGGHGEFLAFLVAAFPDNNRMLQSFSLSLGPNERVPEFVSSHINVLLHDIEQWAGEYFTGTESFAPTIEHEDERVIFPTLDPATATPLQLKRILTAAVQTASDEQLRGFFNMLTRPVPPQPSTSGTTPASPSTSTAPPPPVNSGTPASPLKTPLPPSSLTAYSADDADEPSSPKPKGKGGRGRKGKKETQSKTTDSTAGKRKKQDDAESPSAMKKPRAEAPATGSRVTRSTGIVPKQKLRSGKVVEQGKSGGGR</sequence>
<reference evidence="2" key="1">
    <citation type="submission" date="2020-05" db="EMBL/GenBank/DDBJ databases">
        <title>Mycena genomes resolve the evolution of fungal bioluminescence.</title>
        <authorList>
            <person name="Tsai I.J."/>
        </authorList>
    </citation>
    <scope>NUCLEOTIDE SEQUENCE</scope>
    <source>
        <strain evidence="2">160909Yilan</strain>
    </source>
</reference>
<name>A0A8H6XGZ2_9AGAR</name>
<feature type="compositionally biased region" description="Low complexity" evidence="1">
    <location>
        <begin position="314"/>
        <end position="327"/>
    </location>
</feature>
<feature type="compositionally biased region" description="Low complexity" evidence="1">
    <location>
        <begin position="337"/>
        <end position="353"/>
    </location>
</feature>
<accession>A0A8H6XGZ2</accession>
<feature type="compositionally biased region" description="Basic and acidic residues" evidence="1">
    <location>
        <begin position="14"/>
        <end position="29"/>
    </location>
</feature>
<organism evidence="2 3">
    <name type="scientific">Mycena sanguinolenta</name>
    <dbReference type="NCBI Taxonomy" id="230812"/>
    <lineage>
        <taxon>Eukaryota</taxon>
        <taxon>Fungi</taxon>
        <taxon>Dikarya</taxon>
        <taxon>Basidiomycota</taxon>
        <taxon>Agaricomycotina</taxon>
        <taxon>Agaricomycetes</taxon>
        <taxon>Agaricomycetidae</taxon>
        <taxon>Agaricales</taxon>
        <taxon>Marasmiineae</taxon>
        <taxon>Mycenaceae</taxon>
        <taxon>Mycena</taxon>
    </lineage>
</organism>
<feature type="compositionally biased region" description="Basic residues" evidence="1">
    <location>
        <begin position="367"/>
        <end position="378"/>
    </location>
</feature>
<dbReference type="AlphaFoldDB" id="A0A8H6XGZ2"/>
<evidence type="ECO:0000313" key="3">
    <source>
        <dbReference type="Proteomes" id="UP000623467"/>
    </source>
</evidence>
<feature type="region of interest" description="Disordered" evidence="1">
    <location>
        <begin position="304"/>
        <end position="446"/>
    </location>
</feature>
<keyword evidence="3" id="KW-1185">Reference proteome</keyword>
<evidence type="ECO:0000313" key="2">
    <source>
        <dbReference type="EMBL" id="KAF7340973.1"/>
    </source>
</evidence>
<dbReference type="Proteomes" id="UP000623467">
    <property type="component" value="Unassembled WGS sequence"/>
</dbReference>
<proteinExistence type="predicted"/>